<organism evidence="2">
    <name type="scientific">Staphylococcus aureus</name>
    <dbReference type="NCBI Taxonomy" id="1280"/>
    <lineage>
        <taxon>Bacteria</taxon>
        <taxon>Bacillati</taxon>
        <taxon>Bacillota</taxon>
        <taxon>Bacilli</taxon>
        <taxon>Bacillales</taxon>
        <taxon>Staphylococcaceae</taxon>
        <taxon>Staphylococcus</taxon>
    </lineage>
</organism>
<dbReference type="EMBL" id="LR133917">
    <property type="protein sequence ID" value="VDY47548.1"/>
    <property type="molecule type" value="Genomic_DNA"/>
</dbReference>
<protein>
    <submittedName>
        <fullName evidence="2">Tandem five-TM protein</fullName>
    </submittedName>
</protein>
<reference evidence="2" key="1">
    <citation type="submission" date="2018-12" db="EMBL/GenBank/DDBJ databases">
        <authorList>
            <consortium name="Pathogen Informatics"/>
        </authorList>
    </citation>
    <scope>NUCLEOTIDE SEQUENCE</scope>
    <source>
        <strain evidence="2">NCTC8317</strain>
    </source>
</reference>
<evidence type="ECO:0000256" key="1">
    <source>
        <dbReference type="SAM" id="Phobius"/>
    </source>
</evidence>
<name>A0AB74PZ02_STAAU</name>
<feature type="transmembrane region" description="Helical" evidence="1">
    <location>
        <begin position="23"/>
        <end position="44"/>
    </location>
</feature>
<dbReference type="RefSeq" id="WP_000882130.1">
    <property type="nucleotide sequence ID" value="NZ_BAABRB010000008.1"/>
</dbReference>
<gene>
    <name evidence="2" type="ORF">NCTC8317_00582</name>
</gene>
<keyword evidence="1" id="KW-1133">Transmembrane helix</keyword>
<dbReference type="Pfam" id="PF04276">
    <property type="entry name" value="DUF443"/>
    <property type="match status" value="1"/>
</dbReference>
<feature type="transmembrane region" description="Helical" evidence="1">
    <location>
        <begin position="175"/>
        <end position="196"/>
    </location>
</feature>
<dbReference type="AlphaFoldDB" id="A0AB74PZ02"/>
<sequence length="210" mass="24881">MLCESRQIYKNPKYRVIKYNNEYFMVDLVSTWITYFFPMINWFLPKKYAKISENEFERLNIVEPVKNNVFWPVAGSSVLFGIILRKYGNFFNVQFEKQLAITVFFIMLIGMLIFYFYLNKKLILKIFNTNVVNKNRVVLIPTFKQGLLIVFAYIFLGSASIFTLTILLTTESQNIIIFLTWVIITMFFFLVNMASIGNTNIHVILRINEY</sequence>
<dbReference type="Proteomes" id="UP000280323">
    <property type="component" value="Chromosome"/>
</dbReference>
<keyword evidence="1" id="KW-0812">Transmembrane</keyword>
<accession>A0AB74PZ02</accession>
<evidence type="ECO:0000313" key="2">
    <source>
        <dbReference type="EMBL" id="VDY47548.1"/>
    </source>
</evidence>
<dbReference type="NCBIfam" id="TIGR01218">
    <property type="entry name" value="Gpos_tandem_5TM"/>
    <property type="match status" value="1"/>
</dbReference>
<feature type="transmembrane region" description="Helical" evidence="1">
    <location>
        <begin position="69"/>
        <end position="87"/>
    </location>
</feature>
<feature type="transmembrane region" description="Helical" evidence="1">
    <location>
        <begin position="99"/>
        <end position="118"/>
    </location>
</feature>
<feature type="transmembrane region" description="Helical" evidence="1">
    <location>
        <begin position="146"/>
        <end position="168"/>
    </location>
</feature>
<keyword evidence="1" id="KW-0472">Membrane</keyword>
<dbReference type="InterPro" id="IPR005915">
    <property type="entry name" value="Tandem_5TM"/>
</dbReference>
<proteinExistence type="predicted"/>